<dbReference type="GeneID" id="9944943"/>
<reference evidence="2" key="1">
    <citation type="submission" date="2012-04" db="EMBL/GenBank/DDBJ databases">
        <title>The Genome Sequence of Loa loa.</title>
        <authorList>
            <consortium name="The Broad Institute Genome Sequencing Platform"/>
            <consortium name="Broad Institute Genome Sequencing Center for Infectious Disease"/>
            <person name="Nutman T.B."/>
            <person name="Fink D.L."/>
            <person name="Russ C."/>
            <person name="Young S."/>
            <person name="Zeng Q."/>
            <person name="Gargeya S."/>
            <person name="Alvarado L."/>
            <person name="Berlin A."/>
            <person name="Chapman S.B."/>
            <person name="Chen Z."/>
            <person name="Freedman E."/>
            <person name="Gellesch M."/>
            <person name="Goldberg J."/>
            <person name="Griggs A."/>
            <person name="Gujja S."/>
            <person name="Heilman E.R."/>
            <person name="Heiman D."/>
            <person name="Howarth C."/>
            <person name="Mehta T."/>
            <person name="Neiman D."/>
            <person name="Pearson M."/>
            <person name="Roberts A."/>
            <person name="Saif S."/>
            <person name="Shea T."/>
            <person name="Shenoy N."/>
            <person name="Sisk P."/>
            <person name="Stolte C."/>
            <person name="Sykes S."/>
            <person name="White J."/>
            <person name="Yandava C."/>
            <person name="Haas B."/>
            <person name="Henn M.R."/>
            <person name="Nusbaum C."/>
            <person name="Birren B."/>
        </authorList>
    </citation>
    <scope>NUCLEOTIDE SEQUENCE [LARGE SCALE GENOMIC DNA]</scope>
</reference>
<dbReference type="EMBL" id="JH712066">
    <property type="protein sequence ID" value="EFO20966.1"/>
    <property type="molecule type" value="Genomic_DNA"/>
</dbReference>
<gene>
    <name evidence="2" type="ORF">LOAG_07520</name>
</gene>
<organism evidence="2">
    <name type="scientific">Loa loa</name>
    <name type="common">Eye worm</name>
    <name type="synonym">Filaria loa</name>
    <dbReference type="NCBI Taxonomy" id="7209"/>
    <lineage>
        <taxon>Eukaryota</taxon>
        <taxon>Metazoa</taxon>
        <taxon>Ecdysozoa</taxon>
        <taxon>Nematoda</taxon>
        <taxon>Chromadorea</taxon>
        <taxon>Rhabditida</taxon>
        <taxon>Spirurina</taxon>
        <taxon>Spiruromorpha</taxon>
        <taxon>Filarioidea</taxon>
        <taxon>Onchocercidae</taxon>
        <taxon>Loa</taxon>
    </lineage>
</organism>
<feature type="region of interest" description="Disordered" evidence="1">
    <location>
        <begin position="31"/>
        <end position="57"/>
    </location>
</feature>
<accession>A0A1S0TVL6</accession>
<sequence length="117" mass="13030">MAMNTHSNCEHKANISLLNYNCETNFNEQMPQGISDRAVNPENKRSGQKYDSGGDGGGIRKWKVVASFTTVHITGQVSVSLTIIQIRVQLLMIQKQGISSYGDKSLQMFIPPFLIKQ</sequence>
<evidence type="ECO:0000313" key="2">
    <source>
        <dbReference type="EMBL" id="EFO20966.1"/>
    </source>
</evidence>
<dbReference type="AlphaFoldDB" id="A0A1S0TVL6"/>
<dbReference type="KEGG" id="loa:LOAG_07520"/>
<dbReference type="RefSeq" id="XP_003143101.1">
    <property type="nucleotide sequence ID" value="XM_003143053.1"/>
</dbReference>
<proteinExistence type="predicted"/>
<name>A0A1S0TVL6_LOALO</name>
<evidence type="ECO:0000256" key="1">
    <source>
        <dbReference type="SAM" id="MobiDB-lite"/>
    </source>
</evidence>
<protein>
    <submittedName>
        <fullName evidence="2">Uncharacterized protein</fullName>
    </submittedName>
</protein>
<dbReference type="InParanoid" id="A0A1S0TVL6"/>
<dbReference type="CTD" id="9944943"/>